<dbReference type="CDD" id="cd09274">
    <property type="entry name" value="RNase_HI_RT_Ty3"/>
    <property type="match status" value="1"/>
</dbReference>
<keyword evidence="5" id="KW-0540">Nuclease</keyword>
<evidence type="ECO:0000256" key="9">
    <source>
        <dbReference type="ARBA" id="ARBA00022801"/>
    </source>
</evidence>
<keyword evidence="12" id="KW-0229">DNA integration</keyword>
<feature type="domain" description="Integrase catalytic" evidence="20">
    <location>
        <begin position="1182"/>
        <end position="1341"/>
    </location>
</feature>
<dbReference type="PANTHER" id="PTHR37984">
    <property type="entry name" value="PROTEIN CBG26694"/>
    <property type="match status" value="1"/>
</dbReference>
<evidence type="ECO:0000313" key="22">
    <source>
        <dbReference type="Proteomes" id="UP000765509"/>
    </source>
</evidence>
<proteinExistence type="predicted"/>
<evidence type="ECO:0000259" key="20">
    <source>
        <dbReference type="PROSITE" id="PS50994"/>
    </source>
</evidence>
<feature type="domain" description="Chromo" evidence="18">
    <location>
        <begin position="1488"/>
        <end position="1538"/>
    </location>
</feature>
<dbReference type="GO" id="GO:0003677">
    <property type="term" value="F:DNA binding"/>
    <property type="evidence" value="ECO:0007669"/>
    <property type="project" value="UniProtKB-KW"/>
</dbReference>
<dbReference type="CDD" id="cd00303">
    <property type="entry name" value="retropepsin_like"/>
    <property type="match status" value="1"/>
</dbReference>
<evidence type="ECO:0000256" key="13">
    <source>
        <dbReference type="ARBA" id="ARBA00022918"/>
    </source>
</evidence>
<dbReference type="GO" id="GO:0003723">
    <property type="term" value="F:RNA binding"/>
    <property type="evidence" value="ECO:0007669"/>
    <property type="project" value="UniProtKB-KW"/>
</dbReference>
<keyword evidence="6" id="KW-0479">Metal-binding</keyword>
<evidence type="ECO:0000256" key="1">
    <source>
        <dbReference type="ARBA" id="ARBA00012493"/>
    </source>
</evidence>
<evidence type="ECO:0000256" key="15">
    <source>
        <dbReference type="ARBA" id="ARBA00023125"/>
    </source>
</evidence>
<evidence type="ECO:0000256" key="5">
    <source>
        <dbReference type="ARBA" id="ARBA00022722"/>
    </source>
</evidence>
<keyword evidence="11" id="KW-0694">RNA-binding</keyword>
<keyword evidence="15" id="KW-0238">DNA-binding</keyword>
<dbReference type="GO" id="GO:0004190">
    <property type="term" value="F:aspartic-type endopeptidase activity"/>
    <property type="evidence" value="ECO:0007669"/>
    <property type="project" value="UniProtKB-KW"/>
</dbReference>
<evidence type="ECO:0000256" key="14">
    <source>
        <dbReference type="ARBA" id="ARBA00022932"/>
    </source>
</evidence>
<dbReference type="EC" id="2.7.7.49" evidence="1"/>
<evidence type="ECO:0000256" key="6">
    <source>
        <dbReference type="ARBA" id="ARBA00022723"/>
    </source>
</evidence>
<dbReference type="Gene3D" id="2.40.70.10">
    <property type="entry name" value="Acid Proteases"/>
    <property type="match status" value="1"/>
</dbReference>
<dbReference type="InterPro" id="IPR043128">
    <property type="entry name" value="Rev_trsase/Diguanyl_cyclase"/>
</dbReference>
<evidence type="ECO:0000259" key="18">
    <source>
        <dbReference type="PROSITE" id="PS50013"/>
    </source>
</evidence>
<dbReference type="Gene3D" id="2.40.50.40">
    <property type="match status" value="1"/>
</dbReference>
<dbReference type="GO" id="GO:0005634">
    <property type="term" value="C:nucleus"/>
    <property type="evidence" value="ECO:0007669"/>
    <property type="project" value="UniProtKB-ARBA"/>
</dbReference>
<evidence type="ECO:0000256" key="8">
    <source>
        <dbReference type="ARBA" id="ARBA00022759"/>
    </source>
</evidence>
<dbReference type="Gene3D" id="3.30.70.270">
    <property type="match status" value="2"/>
</dbReference>
<dbReference type="InterPro" id="IPR001584">
    <property type="entry name" value="Integrase_cat-core"/>
</dbReference>
<dbReference type="Gene3D" id="3.30.420.10">
    <property type="entry name" value="Ribonuclease H-like superfamily/Ribonuclease H"/>
    <property type="match status" value="1"/>
</dbReference>
<feature type="domain" description="Reverse transcriptase" evidence="19">
    <location>
        <begin position="648"/>
        <end position="827"/>
    </location>
</feature>
<dbReference type="InterPro" id="IPR000477">
    <property type="entry name" value="RT_dom"/>
</dbReference>
<dbReference type="GO" id="GO:0004519">
    <property type="term" value="F:endonuclease activity"/>
    <property type="evidence" value="ECO:0007669"/>
    <property type="project" value="UniProtKB-KW"/>
</dbReference>
<keyword evidence="7" id="KW-0064">Aspartyl protease</keyword>
<feature type="compositionally biased region" description="Polar residues" evidence="17">
    <location>
        <begin position="372"/>
        <end position="388"/>
    </location>
</feature>
<evidence type="ECO:0000256" key="3">
    <source>
        <dbReference type="ARBA" id="ARBA00022679"/>
    </source>
</evidence>
<dbReference type="InterPro" id="IPR050951">
    <property type="entry name" value="Retrovirus_Pol_polyprotein"/>
</dbReference>
<dbReference type="Pfam" id="PF24626">
    <property type="entry name" value="SH3_Tf2-1"/>
    <property type="match status" value="1"/>
</dbReference>
<sequence>MFSNTREPLTHSEGSDDHVNYSFRIGALEQQVISLTNQLQETKATESRIQGTIKDLFSRFNSSHSHLNNNTSARPSSPPVEPPILQHMFFSGLPDELPPFLYLIDDHMPSIHHKFNTEQRRINWIARHFRPRDKQTAATCSAYNWWISVLRENAMIQGLPSNSNLASNVYVLPHLLTTKSFCEKLQEIFGDKFEGENAKRALQSCKQDNRLIGEYNSHFSSLVYAVDLTEQTRCDLYKAGLNVKILDVALRREDWSKAKTLAEYQRIAIISAQVSDELSALRTNHFPRLAAPTTNKPFHNPIPTYKAPLPMDLDAVSTANINPQQYFRRLCQIKGLCFNCLDIFDNKHRPAPNRHCPNPPATFAAKAAFMRSQNTNHSQRPSSTQISAINVPPPPASSQILQAEAEGFVDLLPASATSLPTEDPLLANLALQEVWEQLTETIDETLPLHAISTLTLPRFDPIRLVIQFFITRTNGTIAHGTALIDTGAASSFVNEDFIHQHRLLKQPRPSPVKIQAFDGSSGQSVTHLWVGNFTLRSDDGKFAMSAVRANITKLAKVDLILGMPWLQASNAWCRQDLLVALKVDDIPCFLHKFRSVFSSFSQSFLPPLRPGFDCTIKLKPNCIPPFGGLYQLSNEEKLQLKTYIDDLLKKGFIQVSSSPAAAPIFFVKSKGKADRPCVDYRALNAMTIRDSYPLPHLNMMLDNLKDVRFFSKIDLKAAFNLIRVSPESVPLTAFRTPWGLFEYLVMPFGLANAPATFQRFIQHVLREYIDVFCYVYLDDILIFSKTSDEHYSHITSILSKLREHHLVASLPKCEFFKSKVIFLGFKFSTQGIGMDPAKLKTITDWPFPTDLKSLRRFLGFCNFYRRFIRDYSGVAVPLTSLTKDGADVKSGLADERAMSAFKQLLSCFTKAPLLLHFDFNKPRVIQVDASRTAMAAILSQPDENNRLRPVCYFSRKLSPAEAAWQVHDQELGTIIEAFKEWRAWLIGAKLPITVFSDHANLRYFMTSVTLSSRQTRWASFLSDFHFVIAHTPGRLNPADPPSRRPDYSHQVFESTPPRPLLMYWDSCNPLALSPICLAPITNFSTKIVSSDPFFITPSVEQIDRLHRLCHQFDPDDTSVVLLHSDPTAGHQGLARTLATLLRTFSWPGIREELRLYISHCDSCQRSKSSRQMPTGLLKSAEVADRPWSNIGMDFIVKLPVSLGFDSILVITDLFTKGCHFIPCKESMSASDLAFLFLDRFICYHGFPDKLVTDRGSLFVSNFWRSLCSKVKLSCAPSTAYHPQTNGQTERLNQTLEEYLRHFCSYKQNDWAALLPVAELCFNNTLATSTGFAPFFLWQGHYPRVNMLLQASPVPSANEFVCRLSETQQAAISSIKRAQLQHAQYHDKHRRQPQPFLPGDLVLLSRRFIPTARPCNKLDYRFLGPFAVERMVGENAVMLRTGTMLGRVHPVFNISLLVPYRLPSANPHHPLPSVAPALAQILPSVVDWHEMAAILAYRFSRKSHHSYLLRWKNSTPADDTWVSLQHISTSLDSMIHHFHCLNPIIVPPPASAFLGRPSCGRLALSPK</sequence>
<organism evidence="21 22">
    <name type="scientific">Austropuccinia psidii MF-1</name>
    <dbReference type="NCBI Taxonomy" id="1389203"/>
    <lineage>
        <taxon>Eukaryota</taxon>
        <taxon>Fungi</taxon>
        <taxon>Dikarya</taxon>
        <taxon>Basidiomycota</taxon>
        <taxon>Pucciniomycotina</taxon>
        <taxon>Pucciniomycetes</taxon>
        <taxon>Pucciniales</taxon>
        <taxon>Sphaerophragmiaceae</taxon>
        <taxon>Austropuccinia</taxon>
    </lineage>
</organism>
<keyword evidence="8" id="KW-0255">Endonuclease</keyword>
<keyword evidence="10" id="KW-0460">Magnesium</keyword>
<evidence type="ECO:0000256" key="17">
    <source>
        <dbReference type="SAM" id="MobiDB-lite"/>
    </source>
</evidence>
<protein>
    <recommendedName>
        <fullName evidence="1">RNA-directed DNA polymerase</fullName>
        <ecNumber evidence="1">2.7.7.49</ecNumber>
    </recommendedName>
</protein>
<dbReference type="SUPFAM" id="SSF53098">
    <property type="entry name" value="Ribonuclease H-like"/>
    <property type="match status" value="1"/>
</dbReference>
<keyword evidence="14" id="KW-0239">DNA-directed DNA polymerase</keyword>
<dbReference type="EMBL" id="AVOT02030701">
    <property type="protein sequence ID" value="MBW0523982.1"/>
    <property type="molecule type" value="Genomic_DNA"/>
</dbReference>
<accession>A0A9Q3EUE1</accession>
<dbReference type="InterPro" id="IPR041373">
    <property type="entry name" value="RT_RNaseH"/>
</dbReference>
<keyword evidence="3" id="KW-0808">Transferase</keyword>
<name>A0A9Q3EUE1_9BASI</name>
<dbReference type="SUPFAM" id="SSF54160">
    <property type="entry name" value="Chromo domain-like"/>
    <property type="match status" value="1"/>
</dbReference>
<dbReference type="InterPro" id="IPR036397">
    <property type="entry name" value="RNaseH_sf"/>
</dbReference>
<dbReference type="SUPFAM" id="SSF50630">
    <property type="entry name" value="Acid proteases"/>
    <property type="match status" value="1"/>
</dbReference>
<dbReference type="OrthoDB" id="3341476at2759"/>
<dbReference type="GO" id="GO:0003887">
    <property type="term" value="F:DNA-directed DNA polymerase activity"/>
    <property type="evidence" value="ECO:0007669"/>
    <property type="project" value="UniProtKB-KW"/>
</dbReference>
<dbReference type="PROSITE" id="PS50878">
    <property type="entry name" value="RT_POL"/>
    <property type="match status" value="1"/>
</dbReference>
<evidence type="ECO:0000256" key="7">
    <source>
        <dbReference type="ARBA" id="ARBA00022750"/>
    </source>
</evidence>
<dbReference type="GO" id="GO:0015074">
    <property type="term" value="P:DNA integration"/>
    <property type="evidence" value="ECO:0007669"/>
    <property type="project" value="UniProtKB-KW"/>
</dbReference>
<dbReference type="Pfam" id="PF17917">
    <property type="entry name" value="RT_RNaseH"/>
    <property type="match status" value="1"/>
</dbReference>
<dbReference type="InterPro" id="IPR056924">
    <property type="entry name" value="SH3_Tf2-1"/>
</dbReference>
<evidence type="ECO:0000256" key="12">
    <source>
        <dbReference type="ARBA" id="ARBA00022908"/>
    </source>
</evidence>
<dbReference type="Gene3D" id="3.10.10.10">
    <property type="entry name" value="HIV Type 1 Reverse Transcriptase, subunit A, domain 1"/>
    <property type="match status" value="1"/>
</dbReference>
<keyword evidence="13" id="KW-0695">RNA-directed DNA polymerase</keyword>
<evidence type="ECO:0000256" key="10">
    <source>
        <dbReference type="ARBA" id="ARBA00022842"/>
    </source>
</evidence>
<feature type="region of interest" description="Disordered" evidence="17">
    <location>
        <begin position="372"/>
        <end position="395"/>
    </location>
</feature>
<keyword evidence="9" id="KW-0378">Hydrolase</keyword>
<evidence type="ECO:0000256" key="4">
    <source>
        <dbReference type="ARBA" id="ARBA00022695"/>
    </source>
</evidence>
<evidence type="ECO:0000256" key="16">
    <source>
        <dbReference type="ARBA" id="ARBA00023172"/>
    </source>
</evidence>
<keyword evidence="4" id="KW-0548">Nucleotidyltransferase</keyword>
<dbReference type="InterPro" id="IPR043502">
    <property type="entry name" value="DNA/RNA_pol_sf"/>
</dbReference>
<dbReference type="GO" id="GO:0006310">
    <property type="term" value="P:DNA recombination"/>
    <property type="evidence" value="ECO:0007669"/>
    <property type="project" value="UniProtKB-KW"/>
</dbReference>
<dbReference type="Gene3D" id="1.10.340.70">
    <property type="match status" value="1"/>
</dbReference>
<dbReference type="PANTHER" id="PTHR37984:SF5">
    <property type="entry name" value="PROTEIN NYNRIN-LIKE"/>
    <property type="match status" value="1"/>
</dbReference>
<evidence type="ECO:0000256" key="2">
    <source>
        <dbReference type="ARBA" id="ARBA00022670"/>
    </source>
</evidence>
<reference evidence="21" key="1">
    <citation type="submission" date="2021-03" db="EMBL/GenBank/DDBJ databases">
        <title>Draft genome sequence of rust myrtle Austropuccinia psidii MF-1, a brazilian biotype.</title>
        <authorList>
            <person name="Quecine M.C."/>
            <person name="Pachon D.M.R."/>
            <person name="Bonatelli M.L."/>
            <person name="Correr F.H."/>
            <person name="Franceschini L.M."/>
            <person name="Leite T.F."/>
            <person name="Margarido G.R.A."/>
            <person name="Almeida C.A."/>
            <person name="Ferrarezi J.A."/>
            <person name="Labate C.A."/>
        </authorList>
    </citation>
    <scope>NUCLEOTIDE SEQUENCE</scope>
    <source>
        <strain evidence="21">MF-1</strain>
    </source>
</reference>
<gene>
    <name evidence="21" type="ORF">O181_063697</name>
</gene>
<evidence type="ECO:0000256" key="11">
    <source>
        <dbReference type="ARBA" id="ARBA00022884"/>
    </source>
</evidence>
<dbReference type="GO" id="GO:0003964">
    <property type="term" value="F:RNA-directed DNA polymerase activity"/>
    <property type="evidence" value="ECO:0007669"/>
    <property type="project" value="UniProtKB-KW"/>
</dbReference>
<keyword evidence="2" id="KW-0645">Protease</keyword>
<comment type="caution">
    <text evidence="21">The sequence shown here is derived from an EMBL/GenBank/DDBJ whole genome shotgun (WGS) entry which is preliminary data.</text>
</comment>
<keyword evidence="16" id="KW-0233">DNA recombination</keyword>
<evidence type="ECO:0000259" key="19">
    <source>
        <dbReference type="PROSITE" id="PS50878"/>
    </source>
</evidence>
<dbReference type="InterPro" id="IPR012337">
    <property type="entry name" value="RNaseH-like_sf"/>
</dbReference>
<evidence type="ECO:0000313" key="21">
    <source>
        <dbReference type="EMBL" id="MBW0523982.1"/>
    </source>
</evidence>
<dbReference type="SUPFAM" id="SSF56672">
    <property type="entry name" value="DNA/RNA polymerases"/>
    <property type="match status" value="1"/>
</dbReference>
<dbReference type="CDD" id="cd01647">
    <property type="entry name" value="RT_LTR"/>
    <property type="match status" value="1"/>
</dbReference>
<dbReference type="Proteomes" id="UP000765509">
    <property type="component" value="Unassembled WGS sequence"/>
</dbReference>
<dbReference type="InterPro" id="IPR000953">
    <property type="entry name" value="Chromo/chromo_shadow_dom"/>
</dbReference>
<keyword evidence="22" id="KW-1185">Reference proteome</keyword>
<dbReference type="Pfam" id="PF00078">
    <property type="entry name" value="RVT_1"/>
    <property type="match status" value="1"/>
</dbReference>
<dbReference type="InterPro" id="IPR041588">
    <property type="entry name" value="Integrase_H2C2"/>
</dbReference>
<dbReference type="Pfam" id="PF17921">
    <property type="entry name" value="Integrase_H2C2"/>
    <property type="match status" value="1"/>
</dbReference>
<dbReference type="InterPro" id="IPR021109">
    <property type="entry name" value="Peptidase_aspartic_dom_sf"/>
</dbReference>
<dbReference type="FunFam" id="3.30.420.10:FF:000032">
    <property type="entry name" value="Retrovirus-related Pol polyprotein from transposon 297-like Protein"/>
    <property type="match status" value="1"/>
</dbReference>
<dbReference type="PROSITE" id="PS50994">
    <property type="entry name" value="INTEGRASE"/>
    <property type="match status" value="1"/>
</dbReference>
<dbReference type="GO" id="GO:0006508">
    <property type="term" value="P:proteolysis"/>
    <property type="evidence" value="ECO:0007669"/>
    <property type="project" value="UniProtKB-KW"/>
</dbReference>
<dbReference type="GO" id="GO:0006338">
    <property type="term" value="P:chromatin remodeling"/>
    <property type="evidence" value="ECO:0007669"/>
    <property type="project" value="UniProtKB-ARBA"/>
</dbReference>
<dbReference type="PROSITE" id="PS50013">
    <property type="entry name" value="CHROMO_2"/>
    <property type="match status" value="1"/>
</dbReference>
<dbReference type="InterPro" id="IPR016197">
    <property type="entry name" value="Chromo-like_dom_sf"/>
</dbReference>
<dbReference type="Pfam" id="PF08284">
    <property type="entry name" value="RVP_2"/>
    <property type="match status" value="1"/>
</dbReference>
<dbReference type="GO" id="GO:0046872">
    <property type="term" value="F:metal ion binding"/>
    <property type="evidence" value="ECO:0007669"/>
    <property type="project" value="UniProtKB-KW"/>
</dbReference>
<dbReference type="FunFam" id="3.30.70.270:FF:000020">
    <property type="entry name" value="Transposon Tf2-6 polyprotein-like Protein"/>
    <property type="match status" value="1"/>
</dbReference>